<feature type="domain" description="Thiamine pyrophosphate enzyme N-terminal TPP-binding" evidence="2">
    <location>
        <begin position="1"/>
        <end position="58"/>
    </location>
</feature>
<dbReference type="Pfam" id="PF02776">
    <property type="entry name" value="TPP_enzyme_N"/>
    <property type="match status" value="1"/>
</dbReference>
<organism evidence="3 4">
    <name type="scientific">Weissella viridescens</name>
    <name type="common">Lactobacillus viridescens</name>
    <dbReference type="NCBI Taxonomy" id="1629"/>
    <lineage>
        <taxon>Bacteria</taxon>
        <taxon>Bacillati</taxon>
        <taxon>Bacillota</taxon>
        <taxon>Bacilli</taxon>
        <taxon>Lactobacillales</taxon>
        <taxon>Lactobacillaceae</taxon>
        <taxon>Weissella</taxon>
    </lineage>
</organism>
<dbReference type="Gene3D" id="3.40.50.970">
    <property type="match status" value="1"/>
</dbReference>
<dbReference type="GO" id="GO:0050660">
    <property type="term" value="F:flavin adenine dinucleotide binding"/>
    <property type="evidence" value="ECO:0007669"/>
    <property type="project" value="TreeGrafter"/>
</dbReference>
<dbReference type="GO" id="GO:0030976">
    <property type="term" value="F:thiamine pyrophosphate binding"/>
    <property type="evidence" value="ECO:0007669"/>
    <property type="project" value="InterPro"/>
</dbReference>
<reference evidence="3 4" key="1">
    <citation type="submission" date="2018-06" db="EMBL/GenBank/DDBJ databases">
        <authorList>
            <consortium name="Pathogen Informatics"/>
            <person name="Doyle S."/>
        </authorList>
    </citation>
    <scope>NUCLEOTIDE SEQUENCE [LARGE SCALE GENOMIC DNA]</scope>
    <source>
        <strain evidence="3 4">NCTC13645</strain>
    </source>
</reference>
<dbReference type="InterPro" id="IPR012001">
    <property type="entry name" value="Thiamin_PyroP_enz_TPP-bd_dom"/>
</dbReference>
<dbReference type="CDD" id="cd07035">
    <property type="entry name" value="TPP_PYR_POX_like"/>
    <property type="match status" value="1"/>
</dbReference>
<dbReference type="EC" id="2.2.1.6" evidence="3"/>
<accession>A0A380NYU0</accession>
<dbReference type="InterPro" id="IPR045229">
    <property type="entry name" value="TPP_enz"/>
</dbReference>
<evidence type="ECO:0000313" key="3">
    <source>
        <dbReference type="EMBL" id="SUP52736.1"/>
    </source>
</evidence>
<dbReference type="GO" id="GO:0003984">
    <property type="term" value="F:acetolactate synthase activity"/>
    <property type="evidence" value="ECO:0007669"/>
    <property type="project" value="UniProtKB-EC"/>
</dbReference>
<evidence type="ECO:0000256" key="1">
    <source>
        <dbReference type="ARBA" id="ARBA00007812"/>
    </source>
</evidence>
<dbReference type="PANTHER" id="PTHR18968">
    <property type="entry name" value="THIAMINE PYROPHOSPHATE ENZYMES"/>
    <property type="match status" value="1"/>
</dbReference>
<comment type="similarity">
    <text evidence="1">Belongs to the TPP enzyme family.</text>
</comment>
<dbReference type="GO" id="GO:0009099">
    <property type="term" value="P:L-valine biosynthetic process"/>
    <property type="evidence" value="ECO:0007669"/>
    <property type="project" value="TreeGrafter"/>
</dbReference>
<dbReference type="GO" id="GO:0005948">
    <property type="term" value="C:acetolactate synthase complex"/>
    <property type="evidence" value="ECO:0007669"/>
    <property type="project" value="TreeGrafter"/>
</dbReference>
<sequence>MAQGFARITGKPGVVIATSGPGVGNLATGLMTASAEGDPLLAIGGQVPRKDLYRLTHQSTPATAILRQSRITQLKFKTLKTFLKLFQTRL</sequence>
<dbReference type="Proteomes" id="UP000254621">
    <property type="component" value="Unassembled WGS sequence"/>
</dbReference>
<dbReference type="GO" id="GO:0009097">
    <property type="term" value="P:isoleucine biosynthetic process"/>
    <property type="evidence" value="ECO:0007669"/>
    <property type="project" value="TreeGrafter"/>
</dbReference>
<name>A0A380NYU0_WEIVI</name>
<proteinExistence type="inferred from homology"/>
<dbReference type="InterPro" id="IPR029061">
    <property type="entry name" value="THDP-binding"/>
</dbReference>
<evidence type="ECO:0000313" key="4">
    <source>
        <dbReference type="Proteomes" id="UP000254621"/>
    </source>
</evidence>
<dbReference type="SUPFAM" id="SSF52518">
    <property type="entry name" value="Thiamin diphosphate-binding fold (THDP-binding)"/>
    <property type="match status" value="1"/>
</dbReference>
<evidence type="ECO:0000259" key="2">
    <source>
        <dbReference type="Pfam" id="PF02776"/>
    </source>
</evidence>
<dbReference type="EMBL" id="UHIV01000001">
    <property type="protein sequence ID" value="SUP52736.1"/>
    <property type="molecule type" value="Genomic_DNA"/>
</dbReference>
<gene>
    <name evidence="3" type="primary">budB_2</name>
    <name evidence="3" type="ORF">NCTC13645_00636</name>
</gene>
<protein>
    <submittedName>
        <fullName evidence="3">Acetolactate synthase, catabolic</fullName>
        <ecNumber evidence="3">2.2.1.6</ecNumber>
    </submittedName>
</protein>
<keyword evidence="3" id="KW-0808">Transferase</keyword>
<dbReference type="AlphaFoldDB" id="A0A380NYU0"/>
<dbReference type="PANTHER" id="PTHR18968:SF129">
    <property type="entry name" value="ACETOLACTATE SYNTHASE"/>
    <property type="match status" value="1"/>
</dbReference>